<accession>A0AA42KPT2</accession>
<evidence type="ECO:0000313" key="2">
    <source>
        <dbReference type="Proteomes" id="UP001158087"/>
    </source>
</evidence>
<dbReference type="EMBL" id="JAODYY010000008">
    <property type="protein sequence ID" value="MDH0125771.1"/>
    <property type="molecule type" value="Genomic_DNA"/>
</dbReference>
<comment type="caution">
    <text evidence="1">The sequence shown here is derived from an EMBL/GenBank/DDBJ whole genome shotgun (WGS) entry which is preliminary data.</text>
</comment>
<reference evidence="1" key="1">
    <citation type="submission" date="2022-09" db="EMBL/GenBank/DDBJ databases">
        <title>Intensive care unit water sources are persistently colonized with multi-drug resistant bacteria and are the site of extensive horizontal gene transfer of antibiotic resistance genes.</title>
        <authorList>
            <person name="Diorio-Toth L."/>
        </authorList>
    </citation>
    <scope>NUCLEOTIDE SEQUENCE</scope>
    <source>
        <strain evidence="1">GD04153</strain>
    </source>
</reference>
<dbReference type="Proteomes" id="UP001158087">
    <property type="component" value="Unassembled WGS sequence"/>
</dbReference>
<sequence length="92" mass="9983">MGGLMRGIFATGILVVGTCWLYPSEAQTFGGYDCTEDCSGHKAGYDWAERNDISSEDDCSGNSNSFEEGCKAYVEDSDRASDEDDDGNEIDE</sequence>
<name>A0AA42KPT2_9HYPH</name>
<organism evidence="1 2">
    <name type="scientific">Brucella intermedia GD04153</name>
    <dbReference type="NCBI Taxonomy" id="2975438"/>
    <lineage>
        <taxon>Bacteria</taxon>
        <taxon>Pseudomonadati</taxon>
        <taxon>Pseudomonadota</taxon>
        <taxon>Alphaproteobacteria</taxon>
        <taxon>Hyphomicrobiales</taxon>
        <taxon>Brucellaceae</taxon>
        <taxon>Brucella/Ochrobactrum group</taxon>
        <taxon>Brucella</taxon>
    </lineage>
</organism>
<proteinExistence type="predicted"/>
<dbReference type="AlphaFoldDB" id="A0AA42KPT2"/>
<evidence type="ECO:0000313" key="1">
    <source>
        <dbReference type="EMBL" id="MDH0125771.1"/>
    </source>
</evidence>
<protein>
    <submittedName>
        <fullName evidence="1">Uncharacterized protein</fullName>
    </submittedName>
</protein>
<gene>
    <name evidence="1" type="ORF">N7376_17340</name>
</gene>